<comment type="caution">
    <text evidence="1">The sequence shown here is derived from an EMBL/GenBank/DDBJ whole genome shotgun (WGS) entry which is preliminary data.</text>
</comment>
<protein>
    <submittedName>
        <fullName evidence="1">Uncharacterized protein</fullName>
    </submittedName>
</protein>
<organism evidence="1 2">
    <name type="scientific">Vallitalea maricola</name>
    <dbReference type="NCBI Taxonomy" id="3074433"/>
    <lineage>
        <taxon>Bacteria</taxon>
        <taxon>Bacillati</taxon>
        <taxon>Bacillota</taxon>
        <taxon>Clostridia</taxon>
        <taxon>Lachnospirales</taxon>
        <taxon>Vallitaleaceae</taxon>
        <taxon>Vallitalea</taxon>
    </lineage>
</organism>
<dbReference type="EMBL" id="BTPU01000052">
    <property type="protein sequence ID" value="GMQ63782.1"/>
    <property type="molecule type" value="Genomic_DNA"/>
</dbReference>
<proteinExistence type="predicted"/>
<evidence type="ECO:0000313" key="2">
    <source>
        <dbReference type="Proteomes" id="UP001374599"/>
    </source>
</evidence>
<reference evidence="1" key="1">
    <citation type="submission" date="2023-09" db="EMBL/GenBank/DDBJ databases">
        <title>Vallitalea sediminicola and Vallitalea maricola sp. nov., anaerobic bacteria isolated from marine sediment.</title>
        <authorList>
            <person name="Hirano S."/>
            <person name="Maeda A."/>
            <person name="Terahara T."/>
            <person name="Mori K."/>
            <person name="Hamada M."/>
            <person name="Matsumoto R."/>
            <person name="Kobayashi T."/>
        </authorList>
    </citation>
    <scope>NUCLEOTIDE SEQUENCE</scope>
    <source>
        <strain evidence="1">AN17-2</strain>
    </source>
</reference>
<dbReference type="Proteomes" id="UP001374599">
    <property type="component" value="Unassembled WGS sequence"/>
</dbReference>
<keyword evidence="2" id="KW-1185">Reference proteome</keyword>
<gene>
    <name evidence="1" type="ORF">AN2V17_30170</name>
</gene>
<sequence>MKYLIWLWILVIVILTGCSNKTDVSTDVIKSVNNDNITCDRQQDNEEIDLNKDQQDDDSISDEMNIFIGDWKVKAIFQEDFFITEELSCQDNGIGIYKDHMIIYASEVNDYIICKYDIIEVNDISMLIRITKRETLTGRKRKDNTKLFLSLDGENSDIMKCTFTYETAEGNYNNTYIYQKDQQGILSNYYLSKQNSNTSIDDAALDSISNKIKNEWFKDYDDVRENEFLRFNDYSGIKSYDIKDGSILSKHYDLKGNLSWKSGEETYRINSITDDTVVLEVVSEQGKQSNIIGLYYLLQLQGKKAVIKKYDYLSNNMYQFHNEKVVKDSLESVLTLVSNKNNLYTYDEEQVEFFNKVIGKWGTMKDKIYDEYIYNLIIDNYCIDFYEYATGFMEAINYKVLDINVDKKEVLIGAIQYSWWDEVDSETKYVDNTIRINLNEEGTKLTFNIQHNTNDEGIFFDMGKDYIGEVQFEKILD</sequence>
<name>A0ACB5ULP7_9FIRM</name>
<evidence type="ECO:0000313" key="1">
    <source>
        <dbReference type="EMBL" id="GMQ63782.1"/>
    </source>
</evidence>
<accession>A0ACB5ULP7</accession>